<comment type="function">
    <text evidence="1">This protein promotes the GTP-dependent binding of aminoacyl-tRNA to the A-site of ribosomes during protein biosynthesis.</text>
</comment>
<dbReference type="GO" id="GO:0003924">
    <property type="term" value="F:GTPase activity"/>
    <property type="evidence" value="ECO:0007669"/>
    <property type="project" value="InterPro"/>
</dbReference>
<dbReference type="PANTHER" id="PTHR23115">
    <property type="entry name" value="TRANSLATION FACTOR"/>
    <property type="match status" value="1"/>
</dbReference>
<organism evidence="12 13">
    <name type="scientific">Apatococcus lobatus</name>
    <dbReference type="NCBI Taxonomy" id="904363"/>
    <lineage>
        <taxon>Eukaryota</taxon>
        <taxon>Viridiplantae</taxon>
        <taxon>Chlorophyta</taxon>
        <taxon>core chlorophytes</taxon>
        <taxon>Trebouxiophyceae</taxon>
        <taxon>Chlorellales</taxon>
        <taxon>Chlorellaceae</taxon>
        <taxon>Apatococcus</taxon>
    </lineage>
</organism>
<comment type="caution">
    <text evidence="12">The sequence shown here is derived from an EMBL/GenBank/DDBJ whole genome shotgun (WGS) entry which is preliminary data.</text>
</comment>
<evidence type="ECO:0000256" key="6">
    <source>
        <dbReference type="ARBA" id="ARBA00022801"/>
    </source>
</evidence>
<dbReference type="GO" id="GO:0005737">
    <property type="term" value="C:cytoplasm"/>
    <property type="evidence" value="ECO:0007669"/>
    <property type="project" value="UniProtKB-SubCell"/>
</dbReference>
<dbReference type="PROSITE" id="PS51722">
    <property type="entry name" value="G_TR_2"/>
    <property type="match status" value="1"/>
</dbReference>
<dbReference type="InterPro" id="IPR009000">
    <property type="entry name" value="Transl_B-barrel_sf"/>
</dbReference>
<name>A0AAW1QMB6_9CHLO</name>
<feature type="compositionally biased region" description="Low complexity" evidence="10">
    <location>
        <begin position="59"/>
        <end position="72"/>
    </location>
</feature>
<evidence type="ECO:0000256" key="8">
    <source>
        <dbReference type="ARBA" id="ARBA00023134"/>
    </source>
</evidence>
<feature type="compositionally biased region" description="Basic residues" evidence="10">
    <location>
        <begin position="83"/>
        <end position="95"/>
    </location>
</feature>
<dbReference type="Proteomes" id="UP001438707">
    <property type="component" value="Unassembled WGS sequence"/>
</dbReference>
<comment type="subcellular location">
    <subcellularLocation>
        <location evidence="2">Cytoplasm</location>
    </subcellularLocation>
</comment>
<evidence type="ECO:0000256" key="4">
    <source>
        <dbReference type="ARBA" id="ARBA00022490"/>
    </source>
</evidence>
<dbReference type="FunFam" id="2.40.30.10:FF:000020">
    <property type="entry name" value="Translation elongation factor EF-1"/>
    <property type="match status" value="1"/>
</dbReference>
<dbReference type="SUPFAM" id="SSF52540">
    <property type="entry name" value="P-loop containing nucleoside triphosphate hydrolases"/>
    <property type="match status" value="1"/>
</dbReference>
<dbReference type="SUPFAM" id="SSF50447">
    <property type="entry name" value="Translation proteins"/>
    <property type="match status" value="1"/>
</dbReference>
<evidence type="ECO:0000256" key="10">
    <source>
        <dbReference type="SAM" id="MobiDB-lite"/>
    </source>
</evidence>
<evidence type="ECO:0000256" key="9">
    <source>
        <dbReference type="ARBA" id="ARBA00049117"/>
    </source>
</evidence>
<keyword evidence="7" id="KW-0648">Protein biosynthesis</keyword>
<dbReference type="Gene3D" id="2.40.30.10">
    <property type="entry name" value="Translation factors"/>
    <property type="match status" value="2"/>
</dbReference>
<keyword evidence="4" id="KW-0963">Cytoplasm</keyword>
<feature type="compositionally biased region" description="Low complexity" evidence="10">
    <location>
        <begin position="27"/>
        <end position="45"/>
    </location>
</feature>
<dbReference type="InterPro" id="IPR054696">
    <property type="entry name" value="GTP-eEF1A_C"/>
</dbReference>
<evidence type="ECO:0000256" key="2">
    <source>
        <dbReference type="ARBA" id="ARBA00004496"/>
    </source>
</evidence>
<dbReference type="GO" id="GO:0005525">
    <property type="term" value="F:GTP binding"/>
    <property type="evidence" value="ECO:0007669"/>
    <property type="project" value="UniProtKB-KW"/>
</dbReference>
<feature type="compositionally biased region" description="Low complexity" evidence="10">
    <location>
        <begin position="204"/>
        <end position="217"/>
    </location>
</feature>
<evidence type="ECO:0000256" key="7">
    <source>
        <dbReference type="ARBA" id="ARBA00022917"/>
    </source>
</evidence>
<sequence length="693" mass="72802">MPGGKGGGGLYAENDYDDEEYDDFMDYGDQYDQYDDPAAAPQQTAKPSVKSLAGPKSKATQPAAAAGASALARCLCDPPPLRHSGRPQRGAKKKQQVSVIYPNAPPLASPQADPVQPFGFDTPSPDDKVLQQQQRKGGSHQLSNDSTAASDRSARAGAGAAGTASAASPSNGLSTSEQGQKAARATPVNAAAAELDSMRLNSHAEATTSGAPPAATPSKLGRPLQEFRLEPDLLRMCEEADRTGQEGGGGSKPRLHLVILGHVDAGKSTLMGRLLHDLGLVDQKQVHRSKQAAAQAGKGSFAWAWLLDERPEERARGVTVDVAVSRFETAQRAVTLLDAPGHRDFVPNMIAGAAQADCALLLVDGSPGGFEAGFDSSAASTGFGMAASSGQTREHAQLARSLGIEQMAVVISKLDTCGFSQARFEEIKAILLPFLRQTGFRESSLRWLPAVGPTGQNLVGPPTEPALASWFQGPSVADAIDSFQAADRDIHKPLRMPIVEVFKSSRGALCISGKVEAGVMKIGSSVVVIPGYEAGTVKTLEADQQVVQLARAGDRVDVTLADVNTSMLTAGAVLCHPDWPIPLVTRVEARVLVLDVEVPILRGQQVILHAHAAREQGHVSALISLLDAKTGQVAKQRPRALGKGQTGVLEVTAARTFAVEQYSDFRAQGRIALRDGGRTLAVGIVTGLPCLLP</sequence>
<dbReference type="InterPro" id="IPR000795">
    <property type="entry name" value="T_Tr_GTP-bd_dom"/>
</dbReference>
<protein>
    <recommendedName>
        <fullName evidence="11">Tr-type G domain-containing protein</fullName>
    </recommendedName>
</protein>
<comment type="similarity">
    <text evidence="3">Belongs to the TRAFAC class translation factor GTPase superfamily. Classic translation factor GTPase family. EF-Tu/EF-1A subfamily.</text>
</comment>
<evidence type="ECO:0000259" key="11">
    <source>
        <dbReference type="PROSITE" id="PS51722"/>
    </source>
</evidence>
<feature type="region of interest" description="Disordered" evidence="10">
    <location>
        <begin position="1"/>
        <end position="189"/>
    </location>
</feature>
<dbReference type="CDD" id="cd04093">
    <property type="entry name" value="HBS1_C_III"/>
    <property type="match status" value="1"/>
</dbReference>
<feature type="compositionally biased region" description="Gly residues" evidence="10">
    <location>
        <begin position="1"/>
        <end position="10"/>
    </location>
</feature>
<keyword evidence="13" id="KW-1185">Reference proteome</keyword>
<keyword evidence="6" id="KW-0378">Hydrolase</keyword>
<keyword evidence="8" id="KW-0342">GTP-binding</keyword>
<evidence type="ECO:0000256" key="1">
    <source>
        <dbReference type="ARBA" id="ARBA00003982"/>
    </source>
</evidence>
<dbReference type="SUPFAM" id="SSF50465">
    <property type="entry name" value="EF-Tu/eEF-1alpha/eIF2-gamma C-terminal domain"/>
    <property type="match status" value="1"/>
</dbReference>
<evidence type="ECO:0000256" key="5">
    <source>
        <dbReference type="ARBA" id="ARBA00022741"/>
    </source>
</evidence>
<dbReference type="AlphaFoldDB" id="A0AAW1QMB6"/>
<proteinExistence type="inferred from homology"/>
<dbReference type="PRINTS" id="PR00315">
    <property type="entry name" value="ELONGATNFCT"/>
</dbReference>
<comment type="catalytic activity">
    <reaction evidence="9">
        <text>GTP + H2O = GDP + phosphate + H(+)</text>
        <dbReference type="Rhea" id="RHEA:19669"/>
        <dbReference type="ChEBI" id="CHEBI:15377"/>
        <dbReference type="ChEBI" id="CHEBI:15378"/>
        <dbReference type="ChEBI" id="CHEBI:37565"/>
        <dbReference type="ChEBI" id="CHEBI:43474"/>
        <dbReference type="ChEBI" id="CHEBI:58189"/>
    </reaction>
    <physiologicalReaction direction="left-to-right" evidence="9">
        <dbReference type="Rhea" id="RHEA:19670"/>
    </physiologicalReaction>
</comment>
<accession>A0AAW1QMB6</accession>
<dbReference type="Pfam" id="PF00009">
    <property type="entry name" value="GTP_EFTU"/>
    <property type="match status" value="1"/>
</dbReference>
<reference evidence="12 13" key="1">
    <citation type="journal article" date="2024" name="Nat. Commun.">
        <title>Phylogenomics reveals the evolutionary origins of lichenization in chlorophyte algae.</title>
        <authorList>
            <person name="Puginier C."/>
            <person name="Libourel C."/>
            <person name="Otte J."/>
            <person name="Skaloud P."/>
            <person name="Haon M."/>
            <person name="Grisel S."/>
            <person name="Petersen M."/>
            <person name="Berrin J.G."/>
            <person name="Delaux P.M."/>
            <person name="Dal Grande F."/>
            <person name="Keller J."/>
        </authorList>
    </citation>
    <scope>NUCLEOTIDE SEQUENCE [LARGE SCALE GENOMIC DNA]</scope>
    <source>
        <strain evidence="12 13">SAG 2145</strain>
    </source>
</reference>
<evidence type="ECO:0000313" key="12">
    <source>
        <dbReference type="EMBL" id="KAK9822589.1"/>
    </source>
</evidence>
<feature type="compositionally biased region" description="Low complexity" evidence="10">
    <location>
        <begin position="143"/>
        <end position="172"/>
    </location>
</feature>
<feature type="compositionally biased region" description="Polar residues" evidence="10">
    <location>
        <begin position="130"/>
        <end position="142"/>
    </location>
</feature>
<dbReference type="InterPro" id="IPR009001">
    <property type="entry name" value="Transl_elong_EF1A/Init_IF2_C"/>
</dbReference>
<evidence type="ECO:0000256" key="3">
    <source>
        <dbReference type="ARBA" id="ARBA00007249"/>
    </source>
</evidence>
<evidence type="ECO:0000313" key="13">
    <source>
        <dbReference type="Proteomes" id="UP001438707"/>
    </source>
</evidence>
<dbReference type="FunFam" id="3.40.50.300:FF:000204">
    <property type="entry name" value="Translation elongation factor Tu"/>
    <property type="match status" value="1"/>
</dbReference>
<dbReference type="Gene3D" id="3.40.50.300">
    <property type="entry name" value="P-loop containing nucleotide triphosphate hydrolases"/>
    <property type="match status" value="1"/>
</dbReference>
<dbReference type="GO" id="GO:0006412">
    <property type="term" value="P:translation"/>
    <property type="evidence" value="ECO:0007669"/>
    <property type="project" value="UniProtKB-KW"/>
</dbReference>
<feature type="domain" description="Tr-type G" evidence="11">
    <location>
        <begin position="252"/>
        <end position="475"/>
    </location>
</feature>
<dbReference type="CDD" id="cd01883">
    <property type="entry name" value="EF1_alpha"/>
    <property type="match status" value="1"/>
</dbReference>
<feature type="region of interest" description="Disordered" evidence="10">
    <location>
        <begin position="204"/>
        <end position="223"/>
    </location>
</feature>
<dbReference type="EMBL" id="JALJOS010000031">
    <property type="protein sequence ID" value="KAK9822589.1"/>
    <property type="molecule type" value="Genomic_DNA"/>
</dbReference>
<keyword evidence="5" id="KW-0547">Nucleotide-binding</keyword>
<feature type="compositionally biased region" description="Acidic residues" evidence="10">
    <location>
        <begin position="14"/>
        <end position="26"/>
    </location>
</feature>
<dbReference type="Pfam" id="PF22594">
    <property type="entry name" value="GTP-eEF1A_C"/>
    <property type="match status" value="1"/>
</dbReference>
<gene>
    <name evidence="12" type="ORF">WJX74_007878</name>
</gene>
<dbReference type="InterPro" id="IPR050100">
    <property type="entry name" value="TRAFAC_GTPase_members"/>
</dbReference>
<dbReference type="InterPro" id="IPR027417">
    <property type="entry name" value="P-loop_NTPase"/>
</dbReference>